<keyword evidence="2 7" id="KW-0812">Transmembrane</keyword>
<dbReference type="InterPro" id="IPR007305">
    <property type="entry name" value="Vesicle_transpt_Got1/SFT2"/>
</dbReference>
<organism evidence="8 9">
    <name type="scientific">Sphaeroforma arctica JP610</name>
    <dbReference type="NCBI Taxonomy" id="667725"/>
    <lineage>
        <taxon>Eukaryota</taxon>
        <taxon>Ichthyosporea</taxon>
        <taxon>Ichthyophonida</taxon>
        <taxon>Sphaeroforma</taxon>
    </lineage>
</organism>
<reference evidence="8 9" key="1">
    <citation type="submission" date="2011-02" db="EMBL/GenBank/DDBJ databases">
        <title>The Genome Sequence of Sphaeroforma arctica JP610.</title>
        <authorList>
            <consortium name="The Broad Institute Genome Sequencing Platform"/>
            <person name="Russ C."/>
            <person name="Cuomo C."/>
            <person name="Young S.K."/>
            <person name="Zeng Q."/>
            <person name="Gargeya S."/>
            <person name="Alvarado L."/>
            <person name="Berlin A."/>
            <person name="Chapman S.B."/>
            <person name="Chen Z."/>
            <person name="Freedman E."/>
            <person name="Gellesch M."/>
            <person name="Goldberg J."/>
            <person name="Griggs A."/>
            <person name="Gujja S."/>
            <person name="Heilman E."/>
            <person name="Heiman D."/>
            <person name="Howarth C."/>
            <person name="Mehta T."/>
            <person name="Neiman D."/>
            <person name="Pearson M."/>
            <person name="Roberts A."/>
            <person name="Saif S."/>
            <person name="Shea T."/>
            <person name="Shenoy N."/>
            <person name="Sisk P."/>
            <person name="Stolte C."/>
            <person name="Sykes S."/>
            <person name="White J."/>
            <person name="Yandava C."/>
            <person name="Burger G."/>
            <person name="Gray M.W."/>
            <person name="Holland P.W.H."/>
            <person name="King N."/>
            <person name="Lang F.B.F."/>
            <person name="Roger A.J."/>
            <person name="Ruiz-Trillo I."/>
            <person name="Haas B."/>
            <person name="Nusbaum C."/>
            <person name="Birren B."/>
        </authorList>
    </citation>
    <scope>NUCLEOTIDE SEQUENCE [LARGE SCALE GENOMIC DNA]</scope>
    <source>
        <strain evidence="8 9">JP610</strain>
    </source>
</reference>
<dbReference type="InterPro" id="IPR045176">
    <property type="entry name" value="Got1"/>
</dbReference>
<dbReference type="PANTHER" id="PTHR21493">
    <property type="entry name" value="CGI-141-RELATED/LIPASE CONTAINING PROTEIN"/>
    <property type="match status" value="1"/>
</dbReference>
<proteinExistence type="inferred from homology"/>
<dbReference type="eggNOG" id="KOG1743">
    <property type="taxonomic scope" value="Eukaryota"/>
</dbReference>
<protein>
    <recommendedName>
        <fullName evidence="10">Vesicle transport protein</fullName>
    </recommendedName>
</protein>
<evidence type="ECO:0000256" key="6">
    <source>
        <dbReference type="ARBA" id="ARBA00025799"/>
    </source>
</evidence>
<dbReference type="OrthoDB" id="204784at2759"/>
<dbReference type="GO" id="GO:0005829">
    <property type="term" value="C:cytosol"/>
    <property type="evidence" value="ECO:0007669"/>
    <property type="project" value="GOC"/>
</dbReference>
<evidence type="ECO:0000256" key="7">
    <source>
        <dbReference type="SAM" id="Phobius"/>
    </source>
</evidence>
<evidence type="ECO:0000313" key="9">
    <source>
        <dbReference type="Proteomes" id="UP000054560"/>
    </source>
</evidence>
<comment type="similarity">
    <text evidence="6">Belongs to the GOT1 family.</text>
</comment>
<dbReference type="PANTHER" id="PTHR21493:SF9">
    <property type="entry name" value="GOLGI TRANSPORT PROTEIN 1-RELATED"/>
    <property type="match status" value="1"/>
</dbReference>
<keyword evidence="4" id="KW-0333">Golgi apparatus</keyword>
<comment type="subcellular location">
    <subcellularLocation>
        <location evidence="1">Golgi apparatus membrane</location>
        <topology evidence="1">Multi-pass membrane protein</topology>
    </subcellularLocation>
</comment>
<dbReference type="STRING" id="667725.A0A0L0FHP9"/>
<keyword evidence="9" id="KW-1185">Reference proteome</keyword>
<dbReference type="RefSeq" id="XP_014150209.1">
    <property type="nucleotide sequence ID" value="XM_014294734.1"/>
</dbReference>
<name>A0A0L0FHP9_9EUKA</name>
<accession>A0A0L0FHP9</accession>
<dbReference type="GO" id="GO:0042147">
    <property type="term" value="P:retrograde transport, endosome to Golgi"/>
    <property type="evidence" value="ECO:0007669"/>
    <property type="project" value="InterPro"/>
</dbReference>
<dbReference type="GO" id="GO:0000139">
    <property type="term" value="C:Golgi membrane"/>
    <property type="evidence" value="ECO:0007669"/>
    <property type="project" value="UniProtKB-SubCell"/>
</dbReference>
<dbReference type="GeneID" id="25911688"/>
<dbReference type="Proteomes" id="UP000054560">
    <property type="component" value="Unassembled WGS sequence"/>
</dbReference>
<evidence type="ECO:0000256" key="2">
    <source>
        <dbReference type="ARBA" id="ARBA00022692"/>
    </source>
</evidence>
<evidence type="ECO:0000256" key="4">
    <source>
        <dbReference type="ARBA" id="ARBA00023034"/>
    </source>
</evidence>
<evidence type="ECO:0000256" key="1">
    <source>
        <dbReference type="ARBA" id="ARBA00004653"/>
    </source>
</evidence>
<keyword evidence="5 7" id="KW-0472">Membrane</keyword>
<dbReference type="AlphaFoldDB" id="A0A0L0FHP9"/>
<dbReference type="GO" id="GO:0006888">
    <property type="term" value="P:endoplasmic reticulum to Golgi vesicle-mediated transport"/>
    <property type="evidence" value="ECO:0007669"/>
    <property type="project" value="InterPro"/>
</dbReference>
<sequence length="105" mass="11796">MDLLFILGLALVNGMTRFLRLVIQPQRWYGSLGFILGIALVLSGYCIIGMAVEIAGFTFLFWDFIPTAVGYLQRTPLLGYLMELSGINQVLERITPARRRKLSEG</sequence>
<evidence type="ECO:0008006" key="10">
    <source>
        <dbReference type="Google" id="ProtNLM"/>
    </source>
</evidence>
<evidence type="ECO:0000256" key="5">
    <source>
        <dbReference type="ARBA" id="ARBA00023136"/>
    </source>
</evidence>
<gene>
    <name evidence="8" type="ORF">SARC_11184</name>
</gene>
<feature type="transmembrane region" description="Helical" evidence="7">
    <location>
        <begin position="30"/>
        <end position="52"/>
    </location>
</feature>
<keyword evidence="3 7" id="KW-1133">Transmembrane helix</keyword>
<evidence type="ECO:0000313" key="8">
    <source>
        <dbReference type="EMBL" id="KNC76307.1"/>
    </source>
</evidence>
<dbReference type="EMBL" id="KQ243159">
    <property type="protein sequence ID" value="KNC76307.1"/>
    <property type="molecule type" value="Genomic_DNA"/>
</dbReference>
<evidence type="ECO:0000256" key="3">
    <source>
        <dbReference type="ARBA" id="ARBA00022989"/>
    </source>
</evidence>
<dbReference type="Pfam" id="PF04178">
    <property type="entry name" value="Got1"/>
    <property type="match status" value="1"/>
</dbReference>